<dbReference type="AlphaFoldDB" id="A0AAW0B882"/>
<reference evidence="1 2" key="1">
    <citation type="journal article" date="2024" name="J Genomics">
        <title>Draft genome sequencing and assembly of Favolaschia claudopus CIRM-BRFM 2984 isolated from oak limbs.</title>
        <authorList>
            <person name="Navarro D."/>
            <person name="Drula E."/>
            <person name="Chaduli D."/>
            <person name="Cazenave R."/>
            <person name="Ahrendt S."/>
            <person name="Wang J."/>
            <person name="Lipzen A."/>
            <person name="Daum C."/>
            <person name="Barry K."/>
            <person name="Grigoriev I.V."/>
            <person name="Favel A."/>
            <person name="Rosso M.N."/>
            <person name="Martin F."/>
        </authorList>
    </citation>
    <scope>NUCLEOTIDE SEQUENCE [LARGE SCALE GENOMIC DNA]</scope>
    <source>
        <strain evidence="1 2">CIRM-BRFM 2984</strain>
    </source>
</reference>
<gene>
    <name evidence="1" type="ORF">R3P38DRAFT_3195599</name>
</gene>
<organism evidence="1 2">
    <name type="scientific">Favolaschia claudopus</name>
    <dbReference type="NCBI Taxonomy" id="2862362"/>
    <lineage>
        <taxon>Eukaryota</taxon>
        <taxon>Fungi</taxon>
        <taxon>Dikarya</taxon>
        <taxon>Basidiomycota</taxon>
        <taxon>Agaricomycotina</taxon>
        <taxon>Agaricomycetes</taxon>
        <taxon>Agaricomycetidae</taxon>
        <taxon>Agaricales</taxon>
        <taxon>Marasmiineae</taxon>
        <taxon>Mycenaceae</taxon>
        <taxon>Favolaschia</taxon>
    </lineage>
</organism>
<dbReference type="EMBL" id="JAWWNJ010000037">
    <property type="protein sequence ID" value="KAK7022215.1"/>
    <property type="molecule type" value="Genomic_DNA"/>
</dbReference>
<protein>
    <submittedName>
        <fullName evidence="1">Uncharacterized protein</fullName>
    </submittedName>
</protein>
<accession>A0AAW0B882</accession>
<evidence type="ECO:0000313" key="2">
    <source>
        <dbReference type="Proteomes" id="UP001362999"/>
    </source>
</evidence>
<dbReference type="Proteomes" id="UP001362999">
    <property type="component" value="Unassembled WGS sequence"/>
</dbReference>
<proteinExistence type="predicted"/>
<name>A0AAW0B882_9AGAR</name>
<sequence length="201" mass="23086">MIDADEILAILNAVWDTGMFHAQTLLPSIVAGALSDQYVLDTNLPTVRRIKQARALLLFFTVPALIPYHIDDKGYAVAFFIQGSGPFQAAEFSYVLIRFFDKYIRFSNYTRFNALKISFVMDRDGTYAILVLDHRFRATYRRMQTRSWTHPTKYSSPELGVPLSTWPSNCDELKSLNVVLKLNEYAEYCFFCVTSTLTQFS</sequence>
<evidence type="ECO:0000313" key="1">
    <source>
        <dbReference type="EMBL" id="KAK7022215.1"/>
    </source>
</evidence>
<comment type="caution">
    <text evidence="1">The sequence shown here is derived from an EMBL/GenBank/DDBJ whole genome shotgun (WGS) entry which is preliminary data.</text>
</comment>
<keyword evidence="2" id="KW-1185">Reference proteome</keyword>